<dbReference type="PANTHER" id="PTHR36766">
    <property type="entry name" value="PLANT BROAD-SPECTRUM MILDEW RESISTANCE PROTEIN RPW8"/>
    <property type="match status" value="1"/>
</dbReference>
<sequence>MKTKENFNLDVENLPEVHDNLRHISSLSDLKDQIPEFDLAHNRDLRFETISVFGMGGLGKTTLARQIYHDPDIASHFDILAWVTVSQRYYEQEVLSRLPHSVRDLNHESSQESVEKLAENLYKSLKDKRYLIVLDDVWDVKILLKVKSLLPHDSNGSRILLTTRVPPVAYYANPDYAHRMRFQTPHECWNLLQHLVFDKEMCPLELVELGKVIAKNCRGLPLSLTLIGGVLYKAERTRDYWIGEIKTCSIHDVLRKFCQRETMEYLHNCLREVHGKLRHISTLSDLKDQIPEFDLAYNRGFRDKEHNDDCKKLLGLVDSPVIEVPSEAEAQSATLCKEIDMS</sequence>
<dbReference type="Gene3D" id="1.10.8.430">
    <property type="entry name" value="Helical domain of apoptotic protease-activating factors"/>
    <property type="match status" value="1"/>
</dbReference>
<proteinExistence type="inferred from homology"/>
<reference evidence="7" key="1">
    <citation type="submission" date="2023-05" db="EMBL/GenBank/DDBJ databases">
        <authorList>
            <person name="Huff M."/>
        </authorList>
    </citation>
    <scope>NUCLEOTIDE SEQUENCE</scope>
</reference>
<dbReference type="Proteomes" id="UP000834106">
    <property type="component" value="Chromosome 3"/>
</dbReference>
<organism evidence="7 8">
    <name type="scientific">Fraxinus pennsylvanica</name>
    <dbReference type="NCBI Taxonomy" id="56036"/>
    <lineage>
        <taxon>Eukaryota</taxon>
        <taxon>Viridiplantae</taxon>
        <taxon>Streptophyta</taxon>
        <taxon>Embryophyta</taxon>
        <taxon>Tracheophyta</taxon>
        <taxon>Spermatophyta</taxon>
        <taxon>Magnoliopsida</taxon>
        <taxon>eudicotyledons</taxon>
        <taxon>Gunneridae</taxon>
        <taxon>Pentapetalae</taxon>
        <taxon>asterids</taxon>
        <taxon>lamiids</taxon>
        <taxon>Lamiales</taxon>
        <taxon>Oleaceae</taxon>
        <taxon>Oleeae</taxon>
        <taxon>Fraxinus</taxon>
    </lineage>
</organism>
<dbReference type="GO" id="GO:0005524">
    <property type="term" value="F:ATP binding"/>
    <property type="evidence" value="ECO:0007669"/>
    <property type="project" value="UniProtKB-KW"/>
</dbReference>
<accession>A0AAD2DN24</accession>
<dbReference type="FunFam" id="3.40.50.300:FF:001091">
    <property type="entry name" value="Probable disease resistance protein At1g61300"/>
    <property type="match status" value="1"/>
</dbReference>
<dbReference type="Gene3D" id="3.40.50.300">
    <property type="entry name" value="P-loop containing nucleotide triphosphate hydrolases"/>
    <property type="match status" value="1"/>
</dbReference>
<dbReference type="GO" id="GO:0043531">
    <property type="term" value="F:ADP binding"/>
    <property type="evidence" value="ECO:0007669"/>
    <property type="project" value="InterPro"/>
</dbReference>
<protein>
    <recommendedName>
        <fullName evidence="6">NB-ARC domain-containing protein</fullName>
    </recommendedName>
</protein>
<dbReference type="EMBL" id="OU503038">
    <property type="protein sequence ID" value="CAI9757391.1"/>
    <property type="molecule type" value="Genomic_DNA"/>
</dbReference>
<keyword evidence="2" id="KW-0433">Leucine-rich repeat</keyword>
<dbReference type="AlphaFoldDB" id="A0AAD2DN24"/>
<dbReference type="InterPro" id="IPR042197">
    <property type="entry name" value="Apaf_helical"/>
</dbReference>
<evidence type="ECO:0000313" key="8">
    <source>
        <dbReference type="Proteomes" id="UP000834106"/>
    </source>
</evidence>
<keyword evidence="8" id="KW-1185">Reference proteome</keyword>
<keyword evidence="5" id="KW-0067">ATP-binding</keyword>
<evidence type="ECO:0000256" key="5">
    <source>
        <dbReference type="ARBA" id="ARBA00022840"/>
    </source>
</evidence>
<evidence type="ECO:0000256" key="2">
    <source>
        <dbReference type="ARBA" id="ARBA00022614"/>
    </source>
</evidence>
<dbReference type="GO" id="GO:0006952">
    <property type="term" value="P:defense response"/>
    <property type="evidence" value="ECO:0007669"/>
    <property type="project" value="UniProtKB-KW"/>
</dbReference>
<feature type="domain" description="NB-ARC" evidence="6">
    <location>
        <begin position="43"/>
        <end position="201"/>
    </location>
</feature>
<dbReference type="InterPro" id="IPR027417">
    <property type="entry name" value="P-loop_NTPase"/>
</dbReference>
<name>A0AAD2DN24_9LAMI</name>
<dbReference type="InterPro" id="IPR029060">
    <property type="entry name" value="PIN-like_dom_sf"/>
</dbReference>
<evidence type="ECO:0000259" key="6">
    <source>
        <dbReference type="Pfam" id="PF00931"/>
    </source>
</evidence>
<dbReference type="InterPro" id="IPR002182">
    <property type="entry name" value="NB-ARC"/>
</dbReference>
<dbReference type="SUPFAM" id="SSF88723">
    <property type="entry name" value="PIN domain-like"/>
    <property type="match status" value="1"/>
</dbReference>
<dbReference type="PRINTS" id="PR00364">
    <property type="entry name" value="DISEASERSIST"/>
</dbReference>
<evidence type="ECO:0000256" key="4">
    <source>
        <dbReference type="ARBA" id="ARBA00022821"/>
    </source>
</evidence>
<evidence type="ECO:0000256" key="3">
    <source>
        <dbReference type="ARBA" id="ARBA00022741"/>
    </source>
</evidence>
<dbReference type="PANTHER" id="PTHR36766:SF44">
    <property type="entry name" value="NBS-CODING RESISTANCE GENE ANALOG"/>
    <property type="match status" value="1"/>
</dbReference>
<comment type="similarity">
    <text evidence="1">Belongs to the disease resistance NB-LRR family.</text>
</comment>
<dbReference type="SUPFAM" id="SSF52540">
    <property type="entry name" value="P-loop containing nucleoside triphosphate hydrolases"/>
    <property type="match status" value="1"/>
</dbReference>
<gene>
    <name evidence="7" type="ORF">FPE_LOCUS4821</name>
</gene>
<evidence type="ECO:0000313" key="7">
    <source>
        <dbReference type="EMBL" id="CAI9757391.1"/>
    </source>
</evidence>
<evidence type="ECO:0000256" key="1">
    <source>
        <dbReference type="ARBA" id="ARBA00008894"/>
    </source>
</evidence>
<dbReference type="Pfam" id="PF00931">
    <property type="entry name" value="NB-ARC"/>
    <property type="match status" value="1"/>
</dbReference>
<keyword evidence="4" id="KW-0611">Plant defense</keyword>
<keyword evidence="3" id="KW-0547">Nucleotide-binding</keyword>